<dbReference type="PANTHER" id="PTHR19818">
    <property type="entry name" value="ZINC FINGER PROTEIN ZIC AND GLI"/>
    <property type="match status" value="1"/>
</dbReference>
<evidence type="ECO:0000256" key="5">
    <source>
        <dbReference type="ARBA" id="ARBA00022833"/>
    </source>
</evidence>
<gene>
    <name evidence="10" type="ORF">H4R26_002336</name>
</gene>
<keyword evidence="4 8" id="KW-0863">Zinc-finger</keyword>
<dbReference type="FunFam" id="3.30.160.60:FF:001732">
    <property type="entry name" value="Zgc:162936"/>
    <property type="match status" value="1"/>
</dbReference>
<dbReference type="OrthoDB" id="6077919at2759"/>
<organism evidence="10 11">
    <name type="scientific">Coemansia thaxteri</name>
    <dbReference type="NCBI Taxonomy" id="2663907"/>
    <lineage>
        <taxon>Eukaryota</taxon>
        <taxon>Fungi</taxon>
        <taxon>Fungi incertae sedis</taxon>
        <taxon>Zoopagomycota</taxon>
        <taxon>Kickxellomycotina</taxon>
        <taxon>Kickxellomycetes</taxon>
        <taxon>Kickxellales</taxon>
        <taxon>Kickxellaceae</taxon>
        <taxon>Coemansia</taxon>
    </lineage>
</organism>
<dbReference type="PROSITE" id="PS50157">
    <property type="entry name" value="ZINC_FINGER_C2H2_2"/>
    <property type="match status" value="3"/>
</dbReference>
<dbReference type="SMART" id="SM00355">
    <property type="entry name" value="ZnF_C2H2"/>
    <property type="match status" value="3"/>
</dbReference>
<proteinExistence type="predicted"/>
<dbReference type="EMBL" id="JANBQF010000136">
    <property type="protein sequence ID" value="KAJ2004740.1"/>
    <property type="molecule type" value="Genomic_DNA"/>
</dbReference>
<dbReference type="Proteomes" id="UP001150907">
    <property type="component" value="Unassembled WGS sequence"/>
</dbReference>
<keyword evidence="3" id="KW-0677">Repeat</keyword>
<keyword evidence="2" id="KW-0479">Metal-binding</keyword>
<dbReference type="Pfam" id="PF00096">
    <property type="entry name" value="zf-C2H2"/>
    <property type="match status" value="3"/>
</dbReference>
<keyword evidence="11" id="KW-1185">Reference proteome</keyword>
<dbReference type="InterPro" id="IPR036236">
    <property type="entry name" value="Znf_C2H2_sf"/>
</dbReference>
<dbReference type="FunFam" id="3.30.160.60:FF:000125">
    <property type="entry name" value="Putative zinc finger protein 143"/>
    <property type="match status" value="1"/>
</dbReference>
<feature type="domain" description="C2H2-type" evidence="9">
    <location>
        <begin position="165"/>
        <end position="191"/>
    </location>
</feature>
<keyword evidence="6" id="KW-0238">DNA-binding</keyword>
<dbReference type="Gene3D" id="3.30.160.60">
    <property type="entry name" value="Classic Zinc Finger"/>
    <property type="match status" value="3"/>
</dbReference>
<evidence type="ECO:0000256" key="6">
    <source>
        <dbReference type="ARBA" id="ARBA00023125"/>
    </source>
</evidence>
<dbReference type="GO" id="GO:0005634">
    <property type="term" value="C:nucleus"/>
    <property type="evidence" value="ECO:0007669"/>
    <property type="project" value="UniProtKB-SubCell"/>
</dbReference>
<feature type="domain" description="C2H2-type" evidence="9">
    <location>
        <begin position="105"/>
        <end position="134"/>
    </location>
</feature>
<dbReference type="GO" id="GO:0000978">
    <property type="term" value="F:RNA polymerase II cis-regulatory region sequence-specific DNA binding"/>
    <property type="evidence" value="ECO:0007669"/>
    <property type="project" value="TreeGrafter"/>
</dbReference>
<evidence type="ECO:0000313" key="11">
    <source>
        <dbReference type="Proteomes" id="UP001150907"/>
    </source>
</evidence>
<evidence type="ECO:0000256" key="2">
    <source>
        <dbReference type="ARBA" id="ARBA00022723"/>
    </source>
</evidence>
<dbReference type="GO" id="GO:0005694">
    <property type="term" value="C:chromosome"/>
    <property type="evidence" value="ECO:0007669"/>
    <property type="project" value="UniProtKB-ARBA"/>
</dbReference>
<evidence type="ECO:0000256" key="3">
    <source>
        <dbReference type="ARBA" id="ARBA00022737"/>
    </source>
</evidence>
<dbReference type="AlphaFoldDB" id="A0A9W8EIJ9"/>
<dbReference type="PANTHER" id="PTHR19818:SF139">
    <property type="entry name" value="PAIR-RULE PROTEIN ODD-PAIRED"/>
    <property type="match status" value="1"/>
</dbReference>
<evidence type="ECO:0000313" key="10">
    <source>
        <dbReference type="EMBL" id="KAJ2004740.1"/>
    </source>
</evidence>
<comment type="caution">
    <text evidence="10">The sequence shown here is derived from an EMBL/GenBank/DDBJ whole genome shotgun (WGS) entry which is preliminary data.</text>
</comment>
<keyword evidence="7" id="KW-0539">Nucleus</keyword>
<dbReference type="GO" id="GO:0008270">
    <property type="term" value="F:zinc ion binding"/>
    <property type="evidence" value="ECO:0007669"/>
    <property type="project" value="UniProtKB-KW"/>
</dbReference>
<dbReference type="PROSITE" id="PS00028">
    <property type="entry name" value="ZINC_FINGER_C2H2_1"/>
    <property type="match status" value="3"/>
</dbReference>
<comment type="subcellular location">
    <subcellularLocation>
        <location evidence="1">Nucleus</location>
    </subcellularLocation>
</comment>
<dbReference type="InterPro" id="IPR013087">
    <property type="entry name" value="Znf_C2H2_type"/>
</dbReference>
<evidence type="ECO:0000259" key="9">
    <source>
        <dbReference type="PROSITE" id="PS50157"/>
    </source>
</evidence>
<dbReference type="GO" id="GO:0045944">
    <property type="term" value="P:positive regulation of transcription by RNA polymerase II"/>
    <property type="evidence" value="ECO:0007669"/>
    <property type="project" value="UniProtKB-ARBA"/>
</dbReference>
<evidence type="ECO:0000256" key="7">
    <source>
        <dbReference type="ARBA" id="ARBA00023242"/>
    </source>
</evidence>
<dbReference type="InterPro" id="IPR050329">
    <property type="entry name" value="GLI_C2H2-zinc-finger"/>
</dbReference>
<name>A0A9W8EIJ9_9FUNG</name>
<dbReference type="FunFam" id="3.30.160.60:FF:000104">
    <property type="entry name" value="Transcriptional repressor protein YY1"/>
    <property type="match status" value="1"/>
</dbReference>
<reference evidence="10" key="1">
    <citation type="submission" date="2022-07" db="EMBL/GenBank/DDBJ databases">
        <title>Phylogenomic reconstructions and comparative analyses of Kickxellomycotina fungi.</title>
        <authorList>
            <person name="Reynolds N.K."/>
            <person name="Stajich J.E."/>
            <person name="Barry K."/>
            <person name="Grigoriev I.V."/>
            <person name="Crous P."/>
            <person name="Smith M.E."/>
        </authorList>
    </citation>
    <scope>NUCLEOTIDE SEQUENCE</scope>
    <source>
        <strain evidence="10">IMI 214461</strain>
    </source>
</reference>
<accession>A0A9W8EIJ9</accession>
<evidence type="ECO:0000256" key="8">
    <source>
        <dbReference type="PROSITE-ProRule" id="PRU00042"/>
    </source>
</evidence>
<evidence type="ECO:0000256" key="1">
    <source>
        <dbReference type="ARBA" id="ARBA00004123"/>
    </source>
</evidence>
<protein>
    <recommendedName>
        <fullName evidence="9">C2H2-type domain-containing protein</fullName>
    </recommendedName>
</protein>
<dbReference type="SUPFAM" id="SSF57667">
    <property type="entry name" value="beta-beta-alpha zinc fingers"/>
    <property type="match status" value="2"/>
</dbReference>
<sequence length="279" mass="29938">MNLISSTRSSGRLAQNSLDALAVAVAEASPVCEASESSDHVSTVAPQIPESLIVATKIQRGRPKRTEHDQISEAKLAALNEGYQRIVNQIAHDASEDNGGRRRLFVCTVSGCGKIFYQRAHLNIHIRSHTGYKPYACPFPGCGKAFPQLGNMRTHERTHTGDRPFKCEIPECQKAFTQLGNLKTHMKKVHSVVMSPKSRRTSRGGLQTPTPLSPAALLTSAAAAVAAATPGSAAYANIADSFAGASAAAPRQQQLYIPTILPASLLENAKLASHQRPQR</sequence>
<evidence type="ECO:0000256" key="4">
    <source>
        <dbReference type="ARBA" id="ARBA00022771"/>
    </source>
</evidence>
<keyword evidence="5" id="KW-0862">Zinc</keyword>
<dbReference type="GO" id="GO:0000981">
    <property type="term" value="F:DNA-binding transcription factor activity, RNA polymerase II-specific"/>
    <property type="evidence" value="ECO:0007669"/>
    <property type="project" value="TreeGrafter"/>
</dbReference>
<feature type="domain" description="C2H2-type" evidence="9">
    <location>
        <begin position="135"/>
        <end position="164"/>
    </location>
</feature>